<keyword evidence="13" id="KW-0012">Acyltransferase</keyword>
<evidence type="ECO:0000256" key="4">
    <source>
        <dbReference type="ARBA" id="ARBA00018198"/>
    </source>
</evidence>
<keyword evidence="10 11" id="KW-0100">Branched-chain amino acid biosynthesis</keyword>
<dbReference type="Pfam" id="PF00682">
    <property type="entry name" value="HMGL-like"/>
    <property type="match status" value="1"/>
</dbReference>
<dbReference type="PROSITE" id="PS00815">
    <property type="entry name" value="AIPM_HOMOCIT_SYNTH_1"/>
    <property type="match status" value="1"/>
</dbReference>
<dbReference type="Proteomes" id="UP000811899">
    <property type="component" value="Unassembled WGS sequence"/>
</dbReference>
<dbReference type="Gene3D" id="3.30.160.270">
    <property type="match status" value="1"/>
</dbReference>
<name>A0AAW4L4R9_9BACT</name>
<keyword evidence="8 11" id="KW-0479">Metal-binding</keyword>
<comment type="function">
    <text evidence="11">Catalyzes the condensation of the acetyl group of acetyl-CoA with 3-methyl-2-oxobutanoate (2-ketoisovalerate) to form 3-carboxy-3-hydroxy-4-methylpentanoate (2-isopropylmalate).</text>
</comment>
<dbReference type="CDD" id="cd07940">
    <property type="entry name" value="DRE_TIM_IPMS"/>
    <property type="match status" value="1"/>
</dbReference>
<dbReference type="Pfam" id="PF08502">
    <property type="entry name" value="LeuA_dimer"/>
    <property type="match status" value="1"/>
</dbReference>
<evidence type="ECO:0000256" key="9">
    <source>
        <dbReference type="ARBA" id="ARBA00023211"/>
    </source>
</evidence>
<evidence type="ECO:0000256" key="8">
    <source>
        <dbReference type="ARBA" id="ARBA00022723"/>
    </source>
</evidence>
<dbReference type="GO" id="GO:0030145">
    <property type="term" value="F:manganese ion binding"/>
    <property type="evidence" value="ECO:0007669"/>
    <property type="project" value="UniProtKB-UniRule"/>
</dbReference>
<dbReference type="InterPro" id="IPR050073">
    <property type="entry name" value="2-IPM_HCS-like"/>
</dbReference>
<feature type="binding site" evidence="11">
    <location>
        <position position="213"/>
    </location>
    <ligand>
        <name>Mn(2+)</name>
        <dbReference type="ChEBI" id="CHEBI:29035"/>
    </ligand>
</feature>
<dbReference type="InterPro" id="IPR000891">
    <property type="entry name" value="PYR_CT"/>
</dbReference>
<evidence type="ECO:0000313" key="14">
    <source>
        <dbReference type="Proteomes" id="UP000811899"/>
    </source>
</evidence>
<dbReference type="SMART" id="SM00917">
    <property type="entry name" value="LeuA_dimer"/>
    <property type="match status" value="1"/>
</dbReference>
<sequence>MAKATKKDDRRLIRIFDTTLRDGEQSPGNSMNIEEKLRVAKQLQKLNVDVIEAGFPIASEGDFEAVKRIAQTIKGPEIAGLCRSSDKDIDRAWEALKHAGEKGRIHTFIATSDIHMKYKLKMEPGKVLEAAVKAVKRASSYTPNVEFSCEDAVRTRIDFLAEVVEAVIDAGATTVNIPDTVGYTIPFEYFNIIKHLKDNVRNIDKAVISVHCHNDLGLSVANSIAAIQAGAGQVECTINGIGERAGNCSLEEFVMILKTRADILPFRCNVATEQITPASRLLSTITGIAVQPNKAVVGANAFAHESGIHQHGVLMEKSTYEIMTPDSVGLKANLLVLGKHSGRHAFKKRLVELGHDLSDEDLNKAFDKFKALADLKKEVFDEDLEALIAEEVLRPAEKYKLDHITVTCGSFAVATATVQLEIDGLPVRTAELGDGPVDATLKAIKKLTKTKGKLLQYNVGSITGGTDAQGEVTVRVADGDKTVMGRGSSTDIIEASAKAYINALNRLHYQKGKFIEGL</sequence>
<dbReference type="InterPro" id="IPR013709">
    <property type="entry name" value="2-isopropylmalate_synth_dimer"/>
</dbReference>
<keyword evidence="6 11" id="KW-0028">Amino-acid biosynthesis</keyword>
<evidence type="ECO:0000256" key="1">
    <source>
        <dbReference type="ARBA" id="ARBA00004689"/>
    </source>
</evidence>
<dbReference type="SUPFAM" id="SSF51569">
    <property type="entry name" value="Aldolase"/>
    <property type="match status" value="1"/>
</dbReference>
<dbReference type="PANTHER" id="PTHR10277">
    <property type="entry name" value="HOMOCITRATE SYNTHASE-RELATED"/>
    <property type="match status" value="1"/>
</dbReference>
<dbReference type="RefSeq" id="WP_214169990.1">
    <property type="nucleotide sequence ID" value="NZ_JAHCVJ010000001.1"/>
</dbReference>
<evidence type="ECO:0000256" key="5">
    <source>
        <dbReference type="ARBA" id="ARBA00022430"/>
    </source>
</evidence>
<comment type="cofactor">
    <cofactor evidence="11">
        <name>Mn(2+)</name>
        <dbReference type="ChEBI" id="CHEBI:29035"/>
    </cofactor>
</comment>
<dbReference type="PANTHER" id="PTHR10277:SF9">
    <property type="entry name" value="2-ISOPROPYLMALATE SYNTHASE 1, CHLOROPLASTIC-RELATED"/>
    <property type="match status" value="1"/>
</dbReference>
<dbReference type="EC" id="2.3.3.13" evidence="3 11"/>
<organism evidence="13 14">
    <name type="scientific">Geoanaerobacter pelophilus</name>
    <dbReference type="NCBI Taxonomy" id="60036"/>
    <lineage>
        <taxon>Bacteria</taxon>
        <taxon>Pseudomonadati</taxon>
        <taxon>Thermodesulfobacteriota</taxon>
        <taxon>Desulfuromonadia</taxon>
        <taxon>Geobacterales</taxon>
        <taxon>Geobacteraceae</taxon>
        <taxon>Geoanaerobacter</taxon>
    </lineage>
</organism>
<evidence type="ECO:0000256" key="7">
    <source>
        <dbReference type="ARBA" id="ARBA00022679"/>
    </source>
</evidence>
<reference evidence="13 14" key="1">
    <citation type="submission" date="2021-05" db="EMBL/GenBank/DDBJ databases">
        <title>The draft genome of Geobacter pelophilus DSM 12255.</title>
        <authorList>
            <person name="Xu Z."/>
            <person name="Masuda Y."/>
            <person name="Itoh H."/>
            <person name="Senoo K."/>
        </authorList>
    </citation>
    <scope>NUCLEOTIDE SEQUENCE [LARGE SCALE GENOMIC DNA]</scope>
    <source>
        <strain evidence="13 14">DSM 12255</strain>
    </source>
</reference>
<dbReference type="InterPro" id="IPR036230">
    <property type="entry name" value="LeuA_allosteric_dom_sf"/>
</dbReference>
<dbReference type="NCBIfam" id="NF002087">
    <property type="entry name" value="PRK00915.1-4"/>
    <property type="match status" value="1"/>
</dbReference>
<dbReference type="Pfam" id="PF22617">
    <property type="entry name" value="HCS_D2"/>
    <property type="match status" value="1"/>
</dbReference>
<dbReference type="InterPro" id="IPR002034">
    <property type="entry name" value="AIPM/Hcit_synth_CS"/>
</dbReference>
<dbReference type="PROSITE" id="PS50991">
    <property type="entry name" value="PYR_CT"/>
    <property type="match status" value="1"/>
</dbReference>
<dbReference type="AlphaFoldDB" id="A0AAW4L4R9"/>
<feature type="domain" description="Pyruvate carboxyltransferase" evidence="12">
    <location>
        <begin position="13"/>
        <end position="276"/>
    </location>
</feature>
<dbReference type="FunFam" id="3.20.20.70:FF:000010">
    <property type="entry name" value="2-isopropylmalate synthase"/>
    <property type="match status" value="1"/>
</dbReference>
<proteinExistence type="inferred from homology"/>
<dbReference type="FunFam" id="1.10.238.260:FF:000001">
    <property type="entry name" value="2-isopropylmalate synthase"/>
    <property type="match status" value="1"/>
</dbReference>
<keyword evidence="5 11" id="KW-0432">Leucine biosynthesis</keyword>
<dbReference type="SUPFAM" id="SSF110921">
    <property type="entry name" value="2-isopropylmalate synthase LeuA, allosteric (dimerisation) domain"/>
    <property type="match status" value="1"/>
</dbReference>
<gene>
    <name evidence="11" type="primary">leuA</name>
    <name evidence="13" type="ORF">KI809_02865</name>
</gene>
<feature type="region of interest" description="Regulatory domain" evidence="11">
    <location>
        <begin position="400"/>
        <end position="518"/>
    </location>
</feature>
<dbReference type="NCBIfam" id="TIGR00973">
    <property type="entry name" value="leuA_bact"/>
    <property type="match status" value="1"/>
</dbReference>
<comment type="catalytic activity">
    <reaction evidence="11">
        <text>3-methyl-2-oxobutanoate + acetyl-CoA + H2O = (2S)-2-isopropylmalate + CoA + H(+)</text>
        <dbReference type="Rhea" id="RHEA:21524"/>
        <dbReference type="ChEBI" id="CHEBI:1178"/>
        <dbReference type="ChEBI" id="CHEBI:11851"/>
        <dbReference type="ChEBI" id="CHEBI:15377"/>
        <dbReference type="ChEBI" id="CHEBI:15378"/>
        <dbReference type="ChEBI" id="CHEBI:57287"/>
        <dbReference type="ChEBI" id="CHEBI:57288"/>
        <dbReference type="EC" id="2.3.3.13"/>
    </reaction>
</comment>
<comment type="similarity">
    <text evidence="2 11">Belongs to the alpha-IPM synthase/homocitrate synthase family. LeuA type 1 subfamily.</text>
</comment>
<keyword evidence="11" id="KW-0963">Cytoplasm</keyword>
<dbReference type="GO" id="GO:0003852">
    <property type="term" value="F:2-isopropylmalate synthase activity"/>
    <property type="evidence" value="ECO:0007669"/>
    <property type="project" value="UniProtKB-UniRule"/>
</dbReference>
<comment type="subunit">
    <text evidence="11">Homodimer.</text>
</comment>
<dbReference type="FunFam" id="3.30.160.270:FF:000003">
    <property type="entry name" value="2-isopropylmalate synthase"/>
    <property type="match status" value="1"/>
</dbReference>
<feature type="binding site" evidence="11">
    <location>
        <position position="211"/>
    </location>
    <ligand>
        <name>Mn(2+)</name>
        <dbReference type="ChEBI" id="CHEBI:29035"/>
    </ligand>
</feature>
<dbReference type="PROSITE" id="PS00816">
    <property type="entry name" value="AIPM_HOMOCIT_SYNTH_2"/>
    <property type="match status" value="1"/>
</dbReference>
<comment type="pathway">
    <text evidence="1 11">Amino-acid biosynthesis; L-leucine biosynthesis; L-leucine from 3-methyl-2-oxobutanoate: step 1/4.</text>
</comment>
<keyword evidence="7 11" id="KW-0808">Transferase</keyword>
<feature type="binding site" evidence="11">
    <location>
        <position position="22"/>
    </location>
    <ligand>
        <name>Mn(2+)</name>
        <dbReference type="ChEBI" id="CHEBI:29035"/>
    </ligand>
</feature>
<dbReference type="GO" id="GO:0003985">
    <property type="term" value="F:acetyl-CoA C-acetyltransferase activity"/>
    <property type="evidence" value="ECO:0007669"/>
    <property type="project" value="UniProtKB-UniRule"/>
</dbReference>
<dbReference type="HAMAP" id="MF_01025">
    <property type="entry name" value="LeuA_type1"/>
    <property type="match status" value="1"/>
</dbReference>
<feature type="binding site" evidence="11">
    <location>
        <position position="247"/>
    </location>
    <ligand>
        <name>Mn(2+)</name>
        <dbReference type="ChEBI" id="CHEBI:29035"/>
    </ligand>
</feature>
<evidence type="ECO:0000256" key="2">
    <source>
        <dbReference type="ARBA" id="ARBA00009396"/>
    </source>
</evidence>
<dbReference type="InterPro" id="IPR005671">
    <property type="entry name" value="LeuA_bact_synth"/>
</dbReference>
<dbReference type="EMBL" id="JAHCVJ010000001">
    <property type="protein sequence ID" value="MBT0663231.1"/>
    <property type="molecule type" value="Genomic_DNA"/>
</dbReference>
<evidence type="ECO:0000256" key="11">
    <source>
        <dbReference type="HAMAP-Rule" id="MF_01025"/>
    </source>
</evidence>
<accession>A0AAW4L4R9</accession>
<keyword evidence="14" id="KW-1185">Reference proteome</keyword>
<dbReference type="Gene3D" id="3.20.20.70">
    <property type="entry name" value="Aldolase class I"/>
    <property type="match status" value="1"/>
</dbReference>
<dbReference type="InterPro" id="IPR054691">
    <property type="entry name" value="LeuA/HCS_post-cat"/>
</dbReference>
<evidence type="ECO:0000256" key="10">
    <source>
        <dbReference type="ARBA" id="ARBA00023304"/>
    </source>
</evidence>
<dbReference type="GO" id="GO:0009098">
    <property type="term" value="P:L-leucine biosynthetic process"/>
    <property type="evidence" value="ECO:0007669"/>
    <property type="project" value="UniProtKB-UniRule"/>
</dbReference>
<keyword evidence="9 11" id="KW-0464">Manganese</keyword>
<evidence type="ECO:0000259" key="12">
    <source>
        <dbReference type="PROSITE" id="PS50991"/>
    </source>
</evidence>
<evidence type="ECO:0000256" key="6">
    <source>
        <dbReference type="ARBA" id="ARBA00022605"/>
    </source>
</evidence>
<dbReference type="NCBIfam" id="NF002085">
    <property type="entry name" value="PRK00915.1-2"/>
    <property type="match status" value="1"/>
</dbReference>
<evidence type="ECO:0000313" key="13">
    <source>
        <dbReference type="EMBL" id="MBT0663231.1"/>
    </source>
</evidence>
<protein>
    <recommendedName>
        <fullName evidence="4 11">2-isopropylmalate synthase</fullName>
        <ecNumber evidence="3 11">2.3.3.13</ecNumber>
    </recommendedName>
    <alternativeName>
        <fullName evidence="11">Alpha-IPM synthase</fullName>
    </alternativeName>
    <alternativeName>
        <fullName evidence="11">Alpha-isopropylmalate synthase</fullName>
    </alternativeName>
</protein>
<evidence type="ECO:0000256" key="3">
    <source>
        <dbReference type="ARBA" id="ARBA00012973"/>
    </source>
</evidence>
<dbReference type="NCBIfam" id="NF002086">
    <property type="entry name" value="PRK00915.1-3"/>
    <property type="match status" value="1"/>
</dbReference>
<comment type="caution">
    <text evidence="13">The sequence shown here is derived from an EMBL/GenBank/DDBJ whole genome shotgun (WGS) entry which is preliminary data.</text>
</comment>
<dbReference type="InterPro" id="IPR013785">
    <property type="entry name" value="Aldolase_TIM"/>
</dbReference>
<dbReference type="GO" id="GO:0005829">
    <property type="term" value="C:cytosol"/>
    <property type="evidence" value="ECO:0007669"/>
    <property type="project" value="TreeGrafter"/>
</dbReference>